<feature type="non-terminal residue" evidence="1">
    <location>
        <position position="65"/>
    </location>
</feature>
<dbReference type="EMBL" id="KK104481">
    <property type="protein sequence ID" value="KIY93847.1"/>
    <property type="molecule type" value="Genomic_DNA"/>
</dbReference>
<dbReference type="RefSeq" id="XP_013892867.1">
    <property type="nucleotide sequence ID" value="XM_014037413.1"/>
</dbReference>
<evidence type="ECO:0000313" key="2">
    <source>
        <dbReference type="Proteomes" id="UP000054498"/>
    </source>
</evidence>
<organism evidence="1 2">
    <name type="scientific">Monoraphidium neglectum</name>
    <dbReference type="NCBI Taxonomy" id="145388"/>
    <lineage>
        <taxon>Eukaryota</taxon>
        <taxon>Viridiplantae</taxon>
        <taxon>Chlorophyta</taxon>
        <taxon>core chlorophytes</taxon>
        <taxon>Chlorophyceae</taxon>
        <taxon>CS clade</taxon>
        <taxon>Sphaeropleales</taxon>
        <taxon>Selenastraceae</taxon>
        <taxon>Monoraphidium</taxon>
    </lineage>
</organism>
<dbReference type="KEGG" id="mng:MNEG_14113"/>
<accession>A0A0D2J1C5</accession>
<evidence type="ECO:0000313" key="1">
    <source>
        <dbReference type="EMBL" id="KIY93847.1"/>
    </source>
</evidence>
<keyword evidence="2" id="KW-1185">Reference proteome</keyword>
<gene>
    <name evidence="1" type="ORF">MNEG_14113</name>
</gene>
<dbReference type="AlphaFoldDB" id="A0A0D2J1C5"/>
<dbReference type="GeneID" id="25731643"/>
<name>A0A0D2J1C5_9CHLO</name>
<protein>
    <submittedName>
        <fullName evidence="1">Uncharacterized protein</fullName>
    </submittedName>
</protein>
<proteinExistence type="predicted"/>
<dbReference type="Proteomes" id="UP000054498">
    <property type="component" value="Unassembled WGS sequence"/>
</dbReference>
<reference evidence="1 2" key="1">
    <citation type="journal article" date="2013" name="BMC Genomics">
        <title>Reconstruction of the lipid metabolism for the microalga Monoraphidium neglectum from its genome sequence reveals characteristics suitable for biofuel production.</title>
        <authorList>
            <person name="Bogen C."/>
            <person name="Al-Dilaimi A."/>
            <person name="Albersmeier A."/>
            <person name="Wichmann J."/>
            <person name="Grundmann M."/>
            <person name="Rupp O."/>
            <person name="Lauersen K.J."/>
            <person name="Blifernez-Klassen O."/>
            <person name="Kalinowski J."/>
            <person name="Goesmann A."/>
            <person name="Mussgnug J.H."/>
            <person name="Kruse O."/>
        </authorList>
    </citation>
    <scope>NUCLEOTIDE SEQUENCE [LARGE SCALE GENOMIC DNA]</scope>
    <source>
        <strain evidence="1 2">SAG 48.87</strain>
    </source>
</reference>
<sequence length="65" mass="6231">MDPQLPLSAKPGPKRRGPHVLVRALANGSSGGGAGLNGGGSGSGRCCFGLPVAAALFYVALGGAL</sequence>